<dbReference type="InterPro" id="IPR041595">
    <property type="entry name" value="Inorganic_Pase"/>
</dbReference>
<feature type="compositionally biased region" description="Polar residues" evidence="2">
    <location>
        <begin position="1025"/>
        <end position="1050"/>
    </location>
</feature>
<keyword evidence="1" id="KW-0175">Coiled coil</keyword>
<feature type="domain" description="Large polyvalent protein-associated" evidence="3">
    <location>
        <begin position="1593"/>
        <end position="1667"/>
    </location>
</feature>
<dbReference type="Proteomes" id="UP001230156">
    <property type="component" value="Unassembled WGS sequence"/>
</dbReference>
<feature type="region of interest" description="Disordered" evidence="2">
    <location>
        <begin position="1316"/>
        <end position="1340"/>
    </location>
</feature>
<feature type="region of interest" description="Disordered" evidence="2">
    <location>
        <begin position="962"/>
        <end position="1089"/>
    </location>
</feature>
<feature type="domain" description="Inorganic pyrophosphatase" evidence="4">
    <location>
        <begin position="580"/>
        <end position="711"/>
    </location>
</feature>
<organism evidence="5 6">
    <name type="scientific">Dongia sedimenti</name>
    <dbReference type="NCBI Taxonomy" id="3064282"/>
    <lineage>
        <taxon>Bacteria</taxon>
        <taxon>Pseudomonadati</taxon>
        <taxon>Pseudomonadota</taxon>
        <taxon>Alphaproteobacteria</taxon>
        <taxon>Rhodospirillales</taxon>
        <taxon>Dongiaceae</taxon>
        <taxon>Dongia</taxon>
    </lineage>
</organism>
<feature type="compositionally biased region" description="Basic and acidic residues" evidence="2">
    <location>
        <begin position="966"/>
        <end position="1006"/>
    </location>
</feature>
<dbReference type="Pfam" id="PF18823">
    <property type="entry name" value="InPase"/>
    <property type="match status" value="1"/>
</dbReference>
<protein>
    <submittedName>
        <fullName evidence="5">LPD1 domain-containing protein</fullName>
    </submittedName>
</protein>
<evidence type="ECO:0000256" key="2">
    <source>
        <dbReference type="SAM" id="MobiDB-lite"/>
    </source>
</evidence>
<accession>A0ABU0YVA3</accession>
<dbReference type="Pfam" id="PF18796">
    <property type="entry name" value="LPD1"/>
    <property type="match status" value="1"/>
</dbReference>
<reference evidence="6" key="1">
    <citation type="submission" date="2023-08" db="EMBL/GenBank/DDBJ databases">
        <title>Rhodospirillaceae gen. nov., a novel taxon isolated from the Yangtze River Yuezi River estuary sludge.</title>
        <authorList>
            <person name="Ruan L."/>
        </authorList>
    </citation>
    <scope>NUCLEOTIDE SEQUENCE [LARGE SCALE GENOMIC DNA]</scope>
    <source>
        <strain evidence="6">R-7</strain>
    </source>
</reference>
<name>A0ABU0YVA3_9PROT</name>
<feature type="coiled-coil region" evidence="1">
    <location>
        <begin position="3241"/>
        <end position="3286"/>
    </location>
</feature>
<sequence>MKTNQIPFDPDASGPNDYDMRGFYNALSLGDPRARSAVNANDGKPHYSDVWKTPYHRTFSADSQWAGPNAPSWNDQDQLVGSDGEVLYDERAKAAAKSLPSLAEIDAQVEAYETENPLLTRVGQRLKAGGYNAGSALSMMFATMDESSRQRVAPFLAKADAGQPYQSIIQVLPNGQVDPELGLTPLDLDYIRRYYGASEEDRQDLRNMVSDAITGSLTAAASMSVKSAGIPRNPAVAAFAEAMNTRQYGDAAKILATNPVGIVAQVGTESLPTMLPGLAAALVSPPVGVAVLAGSDAAVEYGNSVLAYLQERGVDTSNPQAIEQALRDPNVLEAAKNFAGARAAVIGGVDLISGGVAGKMLVPAKVVTAPIKREAVNELVAQPVAQAVLGSAGEAGAQYASTGQISSPADVALEGIGEAFTAPAEATAFGARRIFGQESAAPAVGPQAVPAGAAPAEVILGGTPQAEPTVSGRPQLKALLDDPRPLAEIEAEQQANATAAAVQTKLPEGFKANVSADGVSVTDPSGKTVATGAPETVIPQAQQAAAFPNGTGTQADPVKVTSADDITTAAAQVDQGASPAQKQAGNYAKGHATWNGLDISIETPKGGTRTAVDGSWEVRDYPAAYGYVRRTEGADGDHVDIFMGDDPASPRVFLIDQVDPETGKFDEAKVWLGFPDEQSAAIAHRKAYTDGKARIGAVSELSLAQFKAWLKNGDTRQPIAYRQPDPVPDGAVSKLDAYITGNGALDPVKVGAAIGTTPGVARQLLQRRFALGQIRKNAMGRFQRHPRRGPSDAIGFLQANGGIRDDEGHNLLRDRDAQRTNPAFGPLIRRAGMSIDEAGERLHEAGFFGDPDTVPRPTVAQVLDLLDRNLAGQRNYRLEDATDVLNRDDRKQRTASPDLAAEALDRAISDVGLTNVLPEERAAALKLMLERGHNPLDALDEIIERAAIQAFDAVHTILENAAHATRKSDRPQATVTDREAGSRDQAAEGGRRQEQPDARREEERQAAGHQSRPAPRVSGEASDQAVAQQGPQTRPQSFATERTDQGQQSVMPGAEPATVKTMAERTANERSKPKVSQKAPDEGLFDTGSHRQGDLIEAARSSSRIEDAGEKIGGARKDQWAERGLSVTDLEGMSDGEAFQFTTKDQVWPKPDYAAMVEAGADPQASALIKIVRDRLAAKPAKDSNAGRRGYVEMMGIIRDAYGSARSVADVKAARDKILDAAGWRLNGGLPDQAVRAKVLSVFKGRHEPFRIDHVDERKARELVAEGFPGKIEPWMRRFDVRPVGGNTWIVALKGSGKIVADGLASQQAAEAKAKEAYEADRARGDGELPKRPHLDNVKRAGADVRGGKDIDSQAFIRDFGFRGVEFGNWVASDERQKSVNLAFEALHDLASVLGIPPQAISLGGQLGLAFGARGRGGAAAHYEPGKLVISLTKLSGSGSLAHEWGHALDHYFGTLDRDTGSRGKPVGASGWYDRTEQRKSYLSNLRPEMAEAFDKVMGTIFKREKSRAEAVRDAELALERTQGAIAEQEKRTQASQSEDFKRNSAAWIDGQKKRLPALQERLADLRDEAKPFIPSKIQSSYFAEAQKLSGKQGERGYWARPTEMLARAFESYVFDKIRARGGASEYLVQGVEPDRYASGFKGNPYPAGLERGAINAAFDQLFSEMKVRDGKDGAKELHQAAGKAAPASTVSEIRVTPVFAEARQDVIRDLKALARKVLGERANVAVFDRMTTAQEGAPITGSYNAADRLIAIALTGADGAPRSARELVGAMLHEGGIHYFRDIGVIRPAQWRILENQAKSWRKQFQIDERYGHYRDHGYSGADLEEILNEEAIAEAIANYRFGQRFKPGINAIIEAFWRFIDQVRNLLAGRGFKTWSDVFDDIGSGKLAADADRAAASNSRGATLDQAPERIAAPFYSKLAREIDAIQQPKGQASQYLNILRNKGVKDEEIAWTGLDDFLHGSRQIAKADLQAFVAANQVEVREVVRGGDAPSVEDAIDYIASHEGMTRNQVRDNWGYADDADYVALAGNLGGPGSKVAPKYAQHKLPGGQDYRELLLTLPTHEGERHTYTVTPPANPSGNVSEREWRIVDEAGNWIESRNTEAGAEARARELSTVPKASKADFYGGHFEEPNVLAHIRFDDRTDQAGKRVLFIEEIQSDWHQRGRKSGYDDPKGIAKLEAAEKAAKMDADRAQQAYREYLTAHGADTPETGRESNRLRVAAEQAQTAWMTAYQQWKLAPGIIAKVPEAPFKTTWQELAFRRAVKWAADHDYDRVAWTTGQQQAERYDLSKQIDSIIYAKESDGTYSLIASKDGKDIIDQPTIAEAGLANLVGKEMAEKIAAGEGRQIPGGPERELTGLDLKIGGDGMAGFYDQILPSYAAKFGKKFGARVGKTYLAAPGSGIANDSAQKAAAIGAAPVHALDITPAMRDTARREGFPLFQAAPPVQPDQMPHTRQRVMEGALKAGQPVDRVFRIPFDVFGGIEKGGAWRPGKYLTAGAKRLIVDAKLPDSAPFSGWIGPMVEGARRGLIDRYGLDEGYIQREHERGLEERRIATKGVDILQTLAKANIGPVEARVLQAVLTGEQVADADMARLAQPIREAIDQLGQEAVDLGLISAESYERNRGSYLHRVYMSHEAEQSGAVKKVNDWATSRRKKMLGDTMKGRGIFLPAPKGAQTGDKVMVWRKTGDGEGPEFAYSGLNDTAPSASYSNFGVWEYRTGLKGEPVIWRDYTKAERLKMGEILDARYTIAKTFALLAHDLATGRFYKDVAANPQWTSDRAPADGAWRSAGEYHGVVRDQDVEWVRVPDSVIPGTDKKRWGPLAEKYVRAEIWRDMNELDQLNRPGLWTAILNQWKLNKTARSPVTHMNNFVSNFIFMDLADVTAIDLAKGVKGMLSNSETYRQAKDLGAFGNDLISMEIRRKHLEPMLRELQSGGMAEASVNGVQARLGLLRRASGALWRGVKAADRAAIQLYRLEDEVFRAAAVESRLRQGDTIKEAADFARKQFLDYDIRAPWVNKLRRSFFPFIAYPYRAVPVLAASIAQRPWKIAKLYTLLYFANAMAYALWPSGDDEDRERRSLDDSEQGMTWLGVPRMLRLSTDAIGNPTFLDLRRWIPAGDVFDTNQGNAAMPLPAPMMPGGPLALAAEFLLNKQSFTGKSITDPLVDTPGEKAAKIGEWFWNGVMPGFATTWTWNRLSRAANGAVDPQGRAYSMPQAIGSTFGIKVKSQDVEAGLGWHDWDLEQADRELGRQQRQADNRLDRGLIDEEAHRRIIEALDAKRDQIERRRNELFD</sequence>
<evidence type="ECO:0000259" key="3">
    <source>
        <dbReference type="Pfam" id="PF18796"/>
    </source>
</evidence>
<feature type="coiled-coil region" evidence="1">
    <location>
        <begin position="1512"/>
        <end position="1569"/>
    </location>
</feature>
<gene>
    <name evidence="5" type="ORF">Q8A70_28420</name>
</gene>
<dbReference type="EMBL" id="JAUYVI010000015">
    <property type="protein sequence ID" value="MDQ7251646.1"/>
    <property type="molecule type" value="Genomic_DNA"/>
</dbReference>
<feature type="compositionally biased region" description="Basic and acidic residues" evidence="2">
    <location>
        <begin position="1062"/>
        <end position="1072"/>
    </location>
</feature>
<evidence type="ECO:0000313" key="5">
    <source>
        <dbReference type="EMBL" id="MDQ7251646.1"/>
    </source>
</evidence>
<proteinExistence type="predicted"/>
<comment type="caution">
    <text evidence="5">The sequence shown here is derived from an EMBL/GenBank/DDBJ whole genome shotgun (WGS) entry which is preliminary data.</text>
</comment>
<evidence type="ECO:0000313" key="6">
    <source>
        <dbReference type="Proteomes" id="UP001230156"/>
    </source>
</evidence>
<evidence type="ECO:0000259" key="4">
    <source>
        <dbReference type="Pfam" id="PF18823"/>
    </source>
</evidence>
<evidence type="ECO:0000256" key="1">
    <source>
        <dbReference type="SAM" id="Coils"/>
    </source>
</evidence>
<dbReference type="RefSeq" id="WP_379962209.1">
    <property type="nucleotide sequence ID" value="NZ_JAUYVI010000015.1"/>
</dbReference>
<dbReference type="InterPro" id="IPR041047">
    <property type="entry name" value="LPD1"/>
</dbReference>
<keyword evidence="6" id="KW-1185">Reference proteome</keyword>